<dbReference type="Proteomes" id="UP000323567">
    <property type="component" value="Unassembled WGS sequence"/>
</dbReference>
<protein>
    <recommendedName>
        <fullName evidence="1">Putative carbohydrate metabolism domain-containing protein</fullName>
    </recommendedName>
</protein>
<dbReference type="RefSeq" id="WP_149887643.1">
    <property type="nucleotide sequence ID" value="NZ_VVXK01000018.1"/>
</dbReference>
<reference evidence="2 3" key="1">
    <citation type="journal article" date="2019" name="Nat. Med.">
        <title>A library of human gut bacterial isolates paired with longitudinal multiomics data enables mechanistic microbiome research.</title>
        <authorList>
            <person name="Poyet M."/>
            <person name="Groussin M."/>
            <person name="Gibbons S.M."/>
            <person name="Avila-Pacheco J."/>
            <person name="Jiang X."/>
            <person name="Kearney S.M."/>
            <person name="Perrotta A.R."/>
            <person name="Berdy B."/>
            <person name="Zhao S."/>
            <person name="Lieberman T.D."/>
            <person name="Swanson P.K."/>
            <person name="Smith M."/>
            <person name="Roesemann S."/>
            <person name="Alexander J.E."/>
            <person name="Rich S.A."/>
            <person name="Livny J."/>
            <person name="Vlamakis H."/>
            <person name="Clish C."/>
            <person name="Bullock K."/>
            <person name="Deik A."/>
            <person name="Scott J."/>
            <person name="Pierce K.A."/>
            <person name="Xavier R.J."/>
            <person name="Alm E.J."/>
        </authorList>
    </citation>
    <scope>NUCLEOTIDE SEQUENCE [LARGE SCALE GENOMIC DNA]</scope>
    <source>
        <strain evidence="2 3">BIOML-A2</strain>
    </source>
</reference>
<dbReference type="AlphaFoldDB" id="A0A5B3G202"/>
<organism evidence="2 3">
    <name type="scientific">Alistipes shahii</name>
    <dbReference type="NCBI Taxonomy" id="328814"/>
    <lineage>
        <taxon>Bacteria</taxon>
        <taxon>Pseudomonadati</taxon>
        <taxon>Bacteroidota</taxon>
        <taxon>Bacteroidia</taxon>
        <taxon>Bacteroidales</taxon>
        <taxon>Rikenellaceae</taxon>
        <taxon>Alistipes</taxon>
    </lineage>
</organism>
<gene>
    <name evidence="2" type="ORF">F2Y13_11690</name>
</gene>
<accession>A0A5B3G202</accession>
<dbReference type="InterPro" id="IPR025112">
    <property type="entry name" value="PCMD"/>
</dbReference>
<name>A0A5B3G202_9BACT</name>
<dbReference type="EMBL" id="VVXK01000018">
    <property type="protein sequence ID" value="KAA2367554.1"/>
    <property type="molecule type" value="Genomic_DNA"/>
</dbReference>
<sequence length="180" mass="19649">MVLDFVFAPGNMFTGDFNYSGFSGTVNFGKPYAWTARPRALKVRYKAQIGKIDKVGSYDPDGASYQDKQDCARIFVAVVNWKAQHGVTSGMTEPAGMWDPAVKTSLDEGAILGYGDLVITQTATGWVEATLPFNWYAKDAANPASAPFSLVISCATSMRGDYLTGCSTNTMQVDDFEWVY</sequence>
<evidence type="ECO:0000313" key="3">
    <source>
        <dbReference type="Proteomes" id="UP000323567"/>
    </source>
</evidence>
<evidence type="ECO:0000259" key="1">
    <source>
        <dbReference type="Pfam" id="PF13201"/>
    </source>
</evidence>
<evidence type="ECO:0000313" key="2">
    <source>
        <dbReference type="EMBL" id="KAA2367554.1"/>
    </source>
</evidence>
<dbReference type="Pfam" id="PF13201">
    <property type="entry name" value="PCMD"/>
    <property type="match status" value="1"/>
</dbReference>
<feature type="domain" description="Putative carbohydrate metabolism" evidence="1">
    <location>
        <begin position="6"/>
        <end position="177"/>
    </location>
</feature>
<dbReference type="Gene3D" id="2.60.120.890">
    <property type="entry name" value="BT2081, beta-jelly-roll domain"/>
    <property type="match status" value="1"/>
</dbReference>
<comment type="caution">
    <text evidence="2">The sequence shown here is derived from an EMBL/GenBank/DDBJ whole genome shotgun (WGS) entry which is preliminary data.</text>
</comment>
<dbReference type="InterPro" id="IPR038653">
    <property type="entry name" value="Put_CMD_sf"/>
</dbReference>
<proteinExistence type="predicted"/>